<dbReference type="InterPro" id="IPR029058">
    <property type="entry name" value="AB_hydrolase_fold"/>
</dbReference>
<dbReference type="STRING" id="1246637.MTBBW1_2260017"/>
<organism evidence="2 3">
    <name type="scientific">Desulfamplus magnetovallimortis</name>
    <dbReference type="NCBI Taxonomy" id="1246637"/>
    <lineage>
        <taxon>Bacteria</taxon>
        <taxon>Pseudomonadati</taxon>
        <taxon>Thermodesulfobacteriota</taxon>
        <taxon>Desulfobacteria</taxon>
        <taxon>Desulfobacterales</taxon>
        <taxon>Desulfobacteraceae</taxon>
        <taxon>Desulfamplus</taxon>
    </lineage>
</organism>
<accession>A0A1W1HD97</accession>
<dbReference type="AlphaFoldDB" id="A0A1W1HD97"/>
<dbReference type="InterPro" id="IPR050960">
    <property type="entry name" value="AB_hydrolase_4_sf"/>
</dbReference>
<protein>
    <submittedName>
        <fullName evidence="2">Uncharacterized protein</fullName>
    </submittedName>
</protein>
<dbReference type="SUPFAM" id="SSF53474">
    <property type="entry name" value="alpha/beta-Hydrolases"/>
    <property type="match status" value="1"/>
</dbReference>
<name>A0A1W1HD97_9BACT</name>
<dbReference type="Proteomes" id="UP000191931">
    <property type="component" value="Unassembled WGS sequence"/>
</dbReference>
<dbReference type="PANTHER" id="PTHR10794:SF94">
    <property type="entry name" value="ESTERASE YHET-RELATED"/>
    <property type="match status" value="1"/>
</dbReference>
<dbReference type="PANTHER" id="PTHR10794">
    <property type="entry name" value="ABHYDROLASE DOMAIN-CONTAINING PROTEIN"/>
    <property type="match status" value="1"/>
</dbReference>
<evidence type="ECO:0000313" key="3">
    <source>
        <dbReference type="Proteomes" id="UP000191931"/>
    </source>
</evidence>
<dbReference type="GO" id="GO:0047372">
    <property type="term" value="F:monoacylglycerol lipase activity"/>
    <property type="evidence" value="ECO:0007669"/>
    <property type="project" value="TreeGrafter"/>
</dbReference>
<proteinExistence type="inferred from homology"/>
<gene>
    <name evidence="2" type="ORF">MTBBW1_2260017</name>
</gene>
<evidence type="ECO:0000256" key="1">
    <source>
        <dbReference type="ARBA" id="ARBA00010884"/>
    </source>
</evidence>
<dbReference type="Gene3D" id="3.40.50.1820">
    <property type="entry name" value="alpha/beta hydrolase"/>
    <property type="match status" value="1"/>
</dbReference>
<dbReference type="EMBL" id="FWEV01000142">
    <property type="protein sequence ID" value="SLM30450.1"/>
    <property type="molecule type" value="Genomic_DNA"/>
</dbReference>
<comment type="similarity">
    <text evidence="1">Belongs to the AB hydrolase superfamily. AB hydrolase 4 family.</text>
</comment>
<dbReference type="GO" id="GO:0034338">
    <property type="term" value="F:short-chain carboxylesterase activity"/>
    <property type="evidence" value="ECO:0007669"/>
    <property type="project" value="TreeGrafter"/>
</dbReference>
<sequence length="142" mass="16818">MLEQPANAIYMKRFLRELHEKIRAKMSIMPHLINDEGYEKIKNFKQFDDRYTAPIHGFRDAEDYWYQCSSRRFLKYIQVPTLIVNALNDPFLSPSCYPVKEVKKNSNVVLEIPKDGGHVGFVEFNEASIYWSEKVAVKWFSY</sequence>
<keyword evidence="3" id="KW-1185">Reference proteome</keyword>
<evidence type="ECO:0000313" key="2">
    <source>
        <dbReference type="EMBL" id="SLM30450.1"/>
    </source>
</evidence>
<reference evidence="2 3" key="1">
    <citation type="submission" date="2017-03" db="EMBL/GenBank/DDBJ databases">
        <authorList>
            <person name="Afonso C.L."/>
            <person name="Miller P.J."/>
            <person name="Scott M.A."/>
            <person name="Spackman E."/>
            <person name="Goraichik I."/>
            <person name="Dimitrov K.M."/>
            <person name="Suarez D.L."/>
            <person name="Swayne D.E."/>
        </authorList>
    </citation>
    <scope>NUCLEOTIDE SEQUENCE [LARGE SCALE GENOMIC DNA]</scope>
    <source>
        <strain evidence="2">PRJEB14757</strain>
    </source>
</reference>
<dbReference type="OrthoDB" id="332676at2"/>